<proteinExistence type="predicted"/>
<dbReference type="PANTHER" id="PTHR10046">
    <property type="entry name" value="ATP DEPENDENT LON PROTEASE FAMILY MEMBER"/>
    <property type="match status" value="1"/>
</dbReference>
<dbReference type="SUPFAM" id="SSF54211">
    <property type="entry name" value="Ribosomal protein S5 domain 2-like"/>
    <property type="match status" value="1"/>
</dbReference>
<dbReference type="EMBL" id="DSDY01000024">
    <property type="protein sequence ID" value="HDS10120.1"/>
    <property type="molecule type" value="Genomic_DNA"/>
</dbReference>
<dbReference type="InterPro" id="IPR020568">
    <property type="entry name" value="Ribosomal_Su5_D2-typ_SF"/>
</dbReference>
<evidence type="ECO:0000313" key="3">
    <source>
        <dbReference type="EMBL" id="HDS10120.1"/>
    </source>
</evidence>
<comment type="subcellular location">
    <subcellularLocation>
        <location evidence="1">Membrane</location>
        <topology evidence="1">Multi-pass membrane protein</topology>
    </subcellularLocation>
</comment>
<dbReference type="GO" id="GO:0004252">
    <property type="term" value="F:serine-type endopeptidase activity"/>
    <property type="evidence" value="ECO:0007669"/>
    <property type="project" value="InterPro"/>
</dbReference>
<dbReference type="GO" id="GO:0030163">
    <property type="term" value="P:protein catabolic process"/>
    <property type="evidence" value="ECO:0007669"/>
    <property type="project" value="InterPro"/>
</dbReference>
<dbReference type="InterPro" id="IPR008269">
    <property type="entry name" value="Lon_proteolytic"/>
</dbReference>
<name>A0A7C1E1Y3_9CREN</name>
<dbReference type="Gene3D" id="3.30.230.10">
    <property type="match status" value="1"/>
</dbReference>
<accession>A0A7C1E1Y3</accession>
<dbReference type="InterPro" id="IPR027065">
    <property type="entry name" value="Lon_Prtase"/>
</dbReference>
<dbReference type="Pfam" id="PF05362">
    <property type="entry name" value="Lon_C"/>
    <property type="match status" value="1"/>
</dbReference>
<dbReference type="GO" id="GO:0016020">
    <property type="term" value="C:membrane"/>
    <property type="evidence" value="ECO:0007669"/>
    <property type="project" value="UniProtKB-SubCell"/>
</dbReference>
<evidence type="ECO:0000259" key="2">
    <source>
        <dbReference type="Pfam" id="PF05362"/>
    </source>
</evidence>
<gene>
    <name evidence="3" type="ORF">ENO04_00625</name>
</gene>
<dbReference type="GO" id="GO:0004176">
    <property type="term" value="F:ATP-dependent peptidase activity"/>
    <property type="evidence" value="ECO:0007669"/>
    <property type="project" value="InterPro"/>
</dbReference>
<feature type="domain" description="Lon proteolytic" evidence="2">
    <location>
        <begin position="82"/>
        <end position="166"/>
    </location>
</feature>
<organism evidence="3">
    <name type="scientific">Fervidicoccus fontis</name>
    <dbReference type="NCBI Taxonomy" id="683846"/>
    <lineage>
        <taxon>Archaea</taxon>
        <taxon>Thermoproteota</taxon>
        <taxon>Thermoprotei</taxon>
        <taxon>Fervidicoccales</taxon>
        <taxon>Fervidicoccaceae</taxon>
        <taxon>Fervidicoccus</taxon>
    </lineage>
</organism>
<evidence type="ECO:0000256" key="1">
    <source>
        <dbReference type="ARBA" id="ARBA00004141"/>
    </source>
</evidence>
<reference evidence="3" key="1">
    <citation type="journal article" date="2020" name="mSystems">
        <title>Genome- and Community-Level Interaction Insights into Carbon Utilization and Element Cycling Functions of Hydrothermarchaeota in Hydrothermal Sediment.</title>
        <authorList>
            <person name="Zhou Z."/>
            <person name="Liu Y."/>
            <person name="Xu W."/>
            <person name="Pan J."/>
            <person name="Luo Z.H."/>
            <person name="Li M."/>
        </authorList>
    </citation>
    <scope>NUCLEOTIDE SEQUENCE [LARGE SCALE GENOMIC DNA]</scope>
    <source>
        <strain evidence="3">SpSt-123</strain>
    </source>
</reference>
<comment type="caution">
    <text evidence="3">The sequence shown here is derived from an EMBL/GenBank/DDBJ whole genome shotgun (WGS) entry which is preliminary data.</text>
</comment>
<dbReference type="AlphaFoldDB" id="A0A7C1E1Y3"/>
<sequence length="273" mass="29967">MITLSFASQAISSNVASEIIIRVPAVYDSSGEVFEITVRENVNETLIVQGPGTIDNDTLASIWSSIFIANILSSSPYWKSGFKIVFPSQIKSIGGPSASLGLTIAILKLINNDNVNTLYNYSITGAVNINGLTTAVGGVEAKLNATIKMGLKGMVLPISNLVEVESQASNVVPVASIYELYLMSQGYGLNSTFIKRPATEYPGDIRDYLDNVYRYFRNKTNVELDIVKTYIRYADEAYLQGKIYAASSLAFTAYTRYLQTLYSNMNITELHAR</sequence>
<dbReference type="GO" id="GO:0006508">
    <property type="term" value="P:proteolysis"/>
    <property type="evidence" value="ECO:0007669"/>
    <property type="project" value="InterPro"/>
</dbReference>
<dbReference type="InterPro" id="IPR014721">
    <property type="entry name" value="Ribsml_uS5_D2-typ_fold_subgr"/>
</dbReference>
<dbReference type="GO" id="GO:0005524">
    <property type="term" value="F:ATP binding"/>
    <property type="evidence" value="ECO:0007669"/>
    <property type="project" value="InterPro"/>
</dbReference>
<protein>
    <recommendedName>
        <fullName evidence="2">Lon proteolytic domain-containing protein</fullName>
    </recommendedName>
</protein>